<feature type="region of interest" description="Disordered" evidence="6">
    <location>
        <begin position="230"/>
        <end position="254"/>
    </location>
</feature>
<dbReference type="PANTHER" id="PTHR14677">
    <property type="entry name" value="ARSENITE INDUCUBLE RNA ASSOCIATED PROTEIN AIP-1-RELATED"/>
    <property type="match status" value="1"/>
</dbReference>
<keyword evidence="2" id="KW-0677">Repeat</keyword>
<evidence type="ECO:0000256" key="5">
    <source>
        <dbReference type="PROSITE-ProRule" id="PRU00449"/>
    </source>
</evidence>
<proteinExistence type="predicted"/>
<dbReference type="Gene3D" id="4.10.1110.10">
    <property type="entry name" value="AN1-like Zinc finger"/>
    <property type="match status" value="2"/>
</dbReference>
<evidence type="ECO:0000256" key="6">
    <source>
        <dbReference type="SAM" id="MobiDB-lite"/>
    </source>
</evidence>
<keyword evidence="4" id="KW-0862">Zinc</keyword>
<organism evidence="8 9">
    <name type="scientific">Mycena pura</name>
    <dbReference type="NCBI Taxonomy" id="153505"/>
    <lineage>
        <taxon>Eukaryota</taxon>
        <taxon>Fungi</taxon>
        <taxon>Dikarya</taxon>
        <taxon>Basidiomycota</taxon>
        <taxon>Agaricomycotina</taxon>
        <taxon>Agaricomycetes</taxon>
        <taxon>Agaricomycetidae</taxon>
        <taxon>Agaricales</taxon>
        <taxon>Marasmiineae</taxon>
        <taxon>Mycenaceae</taxon>
        <taxon>Mycena</taxon>
    </lineage>
</organism>
<name>A0AAD6VJP9_9AGAR</name>
<comment type="caution">
    <text evidence="8">The sequence shown here is derived from an EMBL/GenBank/DDBJ whole genome shotgun (WGS) entry which is preliminary data.</text>
</comment>
<keyword evidence="1" id="KW-0479">Metal-binding</keyword>
<dbReference type="PROSITE" id="PS51039">
    <property type="entry name" value="ZF_AN1"/>
    <property type="match status" value="1"/>
</dbReference>
<evidence type="ECO:0000256" key="4">
    <source>
        <dbReference type="ARBA" id="ARBA00022833"/>
    </source>
</evidence>
<evidence type="ECO:0000256" key="1">
    <source>
        <dbReference type="ARBA" id="ARBA00022723"/>
    </source>
</evidence>
<dbReference type="EMBL" id="JARJCW010000024">
    <property type="protein sequence ID" value="KAJ7212068.1"/>
    <property type="molecule type" value="Genomic_DNA"/>
</dbReference>
<keyword evidence="3 5" id="KW-0863">Zinc-finger</keyword>
<dbReference type="SMART" id="SM00154">
    <property type="entry name" value="ZnF_AN1"/>
    <property type="match status" value="2"/>
</dbReference>
<sequence>MTTTREEQLLSVGAQCSHEACHLVDFLPFKCTHCEASFCQEHFMVSAHKCPKYDETKFNRVSPNCPLCNVVVSVLPGQDANVAMEAHFAKDCSAMTGKAKAKSTPVCAKARCGKSLFAPIRCTKCNQQFCPAHRFPADHSCSSAEASGQKRTTGPTAGSRLLHLNAKASIAGAATVGAIKSMASGGQASSSRPTAVSATATAVTKSGSQAPNLFSKTDRSPYFSSIPDVNINTTSEHNELDETKPTPEPAVRPLSSFVPRPIFASA</sequence>
<dbReference type="PANTHER" id="PTHR14677:SF40">
    <property type="entry name" value="CDC48-ASSOCIATED UBIQUITIN-LIKE_ZINC FINGER PROTEIN 1"/>
    <property type="match status" value="1"/>
</dbReference>
<dbReference type="AlphaFoldDB" id="A0AAD6VJP9"/>
<evidence type="ECO:0000313" key="8">
    <source>
        <dbReference type="EMBL" id="KAJ7212068.1"/>
    </source>
</evidence>
<reference evidence="8" key="1">
    <citation type="submission" date="2023-03" db="EMBL/GenBank/DDBJ databases">
        <title>Massive genome expansion in bonnet fungi (Mycena s.s.) driven by repeated elements and novel gene families across ecological guilds.</title>
        <authorList>
            <consortium name="Lawrence Berkeley National Laboratory"/>
            <person name="Harder C.B."/>
            <person name="Miyauchi S."/>
            <person name="Viragh M."/>
            <person name="Kuo A."/>
            <person name="Thoen E."/>
            <person name="Andreopoulos B."/>
            <person name="Lu D."/>
            <person name="Skrede I."/>
            <person name="Drula E."/>
            <person name="Henrissat B."/>
            <person name="Morin E."/>
            <person name="Kohler A."/>
            <person name="Barry K."/>
            <person name="LaButti K."/>
            <person name="Morin E."/>
            <person name="Salamov A."/>
            <person name="Lipzen A."/>
            <person name="Mereny Z."/>
            <person name="Hegedus B."/>
            <person name="Baldrian P."/>
            <person name="Stursova M."/>
            <person name="Weitz H."/>
            <person name="Taylor A."/>
            <person name="Grigoriev I.V."/>
            <person name="Nagy L.G."/>
            <person name="Martin F."/>
            <person name="Kauserud H."/>
        </authorList>
    </citation>
    <scope>NUCLEOTIDE SEQUENCE</scope>
    <source>
        <strain evidence="8">9144</strain>
    </source>
</reference>
<evidence type="ECO:0000256" key="3">
    <source>
        <dbReference type="ARBA" id="ARBA00022771"/>
    </source>
</evidence>
<dbReference type="Pfam" id="PF01428">
    <property type="entry name" value="zf-AN1"/>
    <property type="match status" value="2"/>
</dbReference>
<accession>A0AAD6VJP9</accession>
<dbReference type="InterPro" id="IPR035896">
    <property type="entry name" value="AN1-like_Znf"/>
</dbReference>
<dbReference type="SUPFAM" id="SSF118310">
    <property type="entry name" value="AN1-like Zinc finger"/>
    <property type="match status" value="2"/>
</dbReference>
<gene>
    <name evidence="8" type="ORF">GGX14DRAFT_447264</name>
</gene>
<feature type="compositionally biased region" description="Basic and acidic residues" evidence="6">
    <location>
        <begin position="236"/>
        <end position="245"/>
    </location>
</feature>
<evidence type="ECO:0000313" key="9">
    <source>
        <dbReference type="Proteomes" id="UP001219525"/>
    </source>
</evidence>
<dbReference type="GO" id="GO:0005737">
    <property type="term" value="C:cytoplasm"/>
    <property type="evidence" value="ECO:0007669"/>
    <property type="project" value="TreeGrafter"/>
</dbReference>
<dbReference type="Pfam" id="PF25403">
    <property type="entry name" value="zf-C2H2_ZFAND2"/>
    <property type="match status" value="1"/>
</dbReference>
<dbReference type="InterPro" id="IPR057357">
    <property type="entry name" value="Znf-C2H2_ZFAND2A/B"/>
</dbReference>
<evidence type="ECO:0000259" key="7">
    <source>
        <dbReference type="PROSITE" id="PS51039"/>
    </source>
</evidence>
<dbReference type="InterPro" id="IPR000058">
    <property type="entry name" value="Znf_AN1"/>
</dbReference>
<dbReference type="GO" id="GO:0008270">
    <property type="term" value="F:zinc ion binding"/>
    <property type="evidence" value="ECO:0007669"/>
    <property type="project" value="UniProtKB-KW"/>
</dbReference>
<feature type="domain" description="AN1-type" evidence="7">
    <location>
        <begin position="101"/>
        <end position="149"/>
    </location>
</feature>
<keyword evidence="9" id="KW-1185">Reference proteome</keyword>
<evidence type="ECO:0000256" key="2">
    <source>
        <dbReference type="ARBA" id="ARBA00022737"/>
    </source>
</evidence>
<protein>
    <recommendedName>
        <fullName evidence="7">AN1-type domain-containing protein</fullName>
    </recommendedName>
</protein>
<dbReference type="Proteomes" id="UP001219525">
    <property type="component" value="Unassembled WGS sequence"/>
</dbReference>